<comment type="function">
    <text evidence="5">Component of the mitochondrial ribosome (mitoribosome), a dedicated translation machinery responsible for the synthesis of mitochondrial genome-encoded proteins, including at least some of the essential transmembrane subunits of the mitochondrial respiratory chain. The mitoribosomes are attached to the mitochondrial inner membrane and translation products are cotranslationally integrated into the membrane.</text>
</comment>
<gene>
    <name evidence="6" type="ORF">WICPIJ_004172</name>
</gene>
<comment type="similarity">
    <text evidence="1">Belongs to the bacterial ribosomal protein bL28 family.</text>
</comment>
<keyword evidence="3" id="KW-0687">Ribonucleoprotein</keyword>
<dbReference type="GO" id="GO:0003735">
    <property type="term" value="F:structural constituent of ribosome"/>
    <property type="evidence" value="ECO:0007669"/>
    <property type="project" value="InterPro"/>
</dbReference>
<dbReference type="Proteomes" id="UP000774326">
    <property type="component" value="Unassembled WGS sequence"/>
</dbReference>
<dbReference type="AlphaFoldDB" id="A0A9P8Q8L9"/>
<evidence type="ECO:0000256" key="1">
    <source>
        <dbReference type="ARBA" id="ARBA00008760"/>
    </source>
</evidence>
<accession>A0A9P8Q8L9</accession>
<dbReference type="OrthoDB" id="361870at2759"/>
<reference evidence="6" key="1">
    <citation type="journal article" date="2021" name="Open Biol.">
        <title>Shared evolutionary footprints suggest mitochondrial oxidative damage underlies multiple complex I losses in fungi.</title>
        <authorList>
            <person name="Schikora-Tamarit M.A."/>
            <person name="Marcet-Houben M."/>
            <person name="Nosek J."/>
            <person name="Gabaldon T."/>
        </authorList>
    </citation>
    <scope>NUCLEOTIDE SEQUENCE</scope>
    <source>
        <strain evidence="6">CBS2887</strain>
    </source>
</reference>
<evidence type="ECO:0000313" key="6">
    <source>
        <dbReference type="EMBL" id="KAH3684869.1"/>
    </source>
</evidence>
<dbReference type="FunFam" id="2.30.170.40:FF:000003">
    <property type="entry name" value="54S ribosomal protein L24"/>
    <property type="match status" value="1"/>
</dbReference>
<dbReference type="InterPro" id="IPR026569">
    <property type="entry name" value="Ribosomal_bL28"/>
</dbReference>
<dbReference type="Gene3D" id="2.30.170.40">
    <property type="entry name" value="Ribosomal protein L28/L24"/>
    <property type="match status" value="1"/>
</dbReference>
<reference evidence="6" key="2">
    <citation type="submission" date="2021-01" db="EMBL/GenBank/DDBJ databases">
        <authorList>
            <person name="Schikora-Tamarit M.A."/>
        </authorList>
    </citation>
    <scope>NUCLEOTIDE SEQUENCE</scope>
    <source>
        <strain evidence="6">CBS2887</strain>
    </source>
</reference>
<dbReference type="SUPFAM" id="SSF143800">
    <property type="entry name" value="L28p-like"/>
    <property type="match status" value="1"/>
</dbReference>
<sequence>MLNKPLNFIRGFSTNQPVFKAWEAITKRRVAVRPEYEIGDERPKHIPHRQTTPDYQYGESSYFARGNRGLYGGAFVRSGHHVSEYRNKINRFWKPNSHKKSLWSETLNKSLTFQVTSKVLKTIDREGGLDNYLIKEKSARIKELGPFGWKLRYQVLKRQEELRNPIHQNKTEITKEDGSSQTVFYPNVAVEGLESPLNVIVGRRKLLKELYDVEKKEKKADGEVLNGKQFAEDFRELPALDIINRLASRGYNFKNITI</sequence>
<evidence type="ECO:0000256" key="3">
    <source>
        <dbReference type="ARBA" id="ARBA00023274"/>
    </source>
</evidence>
<keyword evidence="7" id="KW-1185">Reference proteome</keyword>
<evidence type="ECO:0000256" key="5">
    <source>
        <dbReference type="ARBA" id="ARBA00037226"/>
    </source>
</evidence>
<evidence type="ECO:0000313" key="7">
    <source>
        <dbReference type="Proteomes" id="UP000774326"/>
    </source>
</evidence>
<dbReference type="EMBL" id="JAEUBG010002296">
    <property type="protein sequence ID" value="KAH3684869.1"/>
    <property type="molecule type" value="Genomic_DNA"/>
</dbReference>
<dbReference type="Pfam" id="PF00830">
    <property type="entry name" value="Ribosomal_L28"/>
    <property type="match status" value="1"/>
</dbReference>
<comment type="caution">
    <text evidence="6">The sequence shown here is derived from an EMBL/GenBank/DDBJ whole genome shotgun (WGS) entry which is preliminary data.</text>
</comment>
<evidence type="ECO:0000256" key="4">
    <source>
        <dbReference type="ARBA" id="ARBA00035269"/>
    </source>
</evidence>
<dbReference type="InterPro" id="IPR037147">
    <property type="entry name" value="Ribosomal_bL28_sf"/>
</dbReference>
<protein>
    <recommendedName>
        <fullName evidence="4">Large ribosomal subunit protein bL28m</fullName>
    </recommendedName>
</protein>
<keyword evidence="2" id="KW-0689">Ribosomal protein</keyword>
<name>A0A9P8Q8L9_WICPI</name>
<organism evidence="6 7">
    <name type="scientific">Wickerhamomyces pijperi</name>
    <name type="common">Yeast</name>
    <name type="synonym">Pichia pijperi</name>
    <dbReference type="NCBI Taxonomy" id="599730"/>
    <lineage>
        <taxon>Eukaryota</taxon>
        <taxon>Fungi</taxon>
        <taxon>Dikarya</taxon>
        <taxon>Ascomycota</taxon>
        <taxon>Saccharomycotina</taxon>
        <taxon>Saccharomycetes</taxon>
        <taxon>Phaffomycetales</taxon>
        <taxon>Wickerhamomycetaceae</taxon>
        <taxon>Wickerhamomyces</taxon>
    </lineage>
</organism>
<dbReference type="GO" id="GO:0005762">
    <property type="term" value="C:mitochondrial large ribosomal subunit"/>
    <property type="evidence" value="ECO:0007669"/>
    <property type="project" value="TreeGrafter"/>
</dbReference>
<evidence type="ECO:0000256" key="2">
    <source>
        <dbReference type="ARBA" id="ARBA00022980"/>
    </source>
</evidence>
<dbReference type="PANTHER" id="PTHR13528">
    <property type="entry name" value="39S RIBOSOMAL PROTEIN L28, MITOCHONDRIAL"/>
    <property type="match status" value="1"/>
</dbReference>
<proteinExistence type="inferred from homology"/>
<dbReference type="InterPro" id="IPR034704">
    <property type="entry name" value="Ribosomal_bL28/bL31-like_sf"/>
</dbReference>
<dbReference type="PANTHER" id="PTHR13528:SF2">
    <property type="entry name" value="LARGE RIBOSOMAL SUBUNIT PROTEIN BL28M"/>
    <property type="match status" value="1"/>
</dbReference>